<keyword evidence="2" id="KW-1185">Reference proteome</keyword>
<reference evidence="1 2" key="1">
    <citation type="submission" date="2018-11" db="EMBL/GenBank/DDBJ databases">
        <title>Draft genome sequence of Cellulomonas takizawaensis strain TKZ-21.</title>
        <authorList>
            <person name="Yamamura H."/>
            <person name="Hayashi T."/>
            <person name="Hamada M."/>
            <person name="Serisawa Y."/>
            <person name="Matsuyama K."/>
            <person name="Nakagawa Y."/>
            <person name="Otoguro M."/>
            <person name="Yanagida F."/>
            <person name="Hayakawa M."/>
        </authorList>
    </citation>
    <scope>NUCLEOTIDE SEQUENCE [LARGE SCALE GENOMIC DNA]</scope>
    <source>
        <strain evidence="1 2">TKZ-21</strain>
    </source>
</reference>
<name>A0A401UVW1_9CELL</name>
<proteinExistence type="predicted"/>
<dbReference type="AlphaFoldDB" id="A0A401UVW1"/>
<dbReference type="EMBL" id="BHYL01000024">
    <property type="protein sequence ID" value="GCD18714.1"/>
    <property type="molecule type" value="Genomic_DNA"/>
</dbReference>
<gene>
    <name evidence="1" type="ORF">CTKZ_02760</name>
</gene>
<sequence length="92" mass="9995">MGYRVRDVCTTGTRRAPLLRRTVTPGRGLRRLLAARIRRGQRFPQDGGAPILTFRRIARRGFNRDGPPGYGRGQAEGKGAPAALAVRGALAL</sequence>
<dbReference type="Proteomes" id="UP000288246">
    <property type="component" value="Unassembled WGS sequence"/>
</dbReference>
<organism evidence="1 2">
    <name type="scientific">Cellulomonas algicola</name>
    <dbReference type="NCBI Taxonomy" id="2071633"/>
    <lineage>
        <taxon>Bacteria</taxon>
        <taxon>Bacillati</taxon>
        <taxon>Actinomycetota</taxon>
        <taxon>Actinomycetes</taxon>
        <taxon>Micrococcales</taxon>
        <taxon>Cellulomonadaceae</taxon>
        <taxon>Cellulomonas</taxon>
    </lineage>
</organism>
<evidence type="ECO:0000313" key="2">
    <source>
        <dbReference type="Proteomes" id="UP000288246"/>
    </source>
</evidence>
<accession>A0A401UVW1</accession>
<protein>
    <submittedName>
        <fullName evidence="1">Uncharacterized protein</fullName>
    </submittedName>
</protein>
<comment type="caution">
    <text evidence="1">The sequence shown here is derived from an EMBL/GenBank/DDBJ whole genome shotgun (WGS) entry which is preliminary data.</text>
</comment>
<evidence type="ECO:0000313" key="1">
    <source>
        <dbReference type="EMBL" id="GCD18714.1"/>
    </source>
</evidence>